<sequence length="503" mass="56311">MIRYLRLIILYTLLILTAVPGLRPLSAAESGPAAPPLSRSIQPLLAAHPGKTGLYVLERGEESLLARAWLADHASKTIDVQYFIWSSDNIGILASEALLRAAERGVRVRVLVDDLLIDAPPESLLALAHHPNIDIRIYNPKMTVGTSKAKRLANVMTGFRSVNQRMHDKTALFDGMVGITGGRNMADEYYDFDQEYTFRDRDILMMGPAVAEAEASFARFWESPLAVPVERLLKKPLKKMTPERTGKVYAGLHAYAGKPENFAPEVRQALQDLPRRFDGLLREMVWEEARFISDLPGKNSGREGLKGGGRSTAALVDAVRKARRRVTIQSPYLVMPEGGLELFRGLIKRGVEVRIVTNSLAATDNLQAFSGYRKQRSRLLKAGIAIREFRPDPAVRKELIERYPKLKEKPPTFALHAKTLVIDGETLFVGTFNLDPRSANLNTEVGVLVRNPSLARRVEERIERDMLPENSWNPATDNPDRHAAAAKRNRLRLWKSLPLEPIL</sequence>
<proteinExistence type="predicted"/>
<dbReference type="PANTHER" id="PTHR21248">
    <property type="entry name" value="CARDIOLIPIN SYNTHASE"/>
    <property type="match status" value="1"/>
</dbReference>
<dbReference type="SMART" id="SM00155">
    <property type="entry name" value="PLDc"/>
    <property type="match status" value="2"/>
</dbReference>
<dbReference type="InterPro" id="IPR025202">
    <property type="entry name" value="PLD-like_dom"/>
</dbReference>
<name>A0A9W6G0B1_9BACT</name>
<dbReference type="Proteomes" id="UP001144352">
    <property type="component" value="Unassembled WGS sequence"/>
</dbReference>
<dbReference type="PROSITE" id="PS50035">
    <property type="entry name" value="PLD"/>
    <property type="match status" value="2"/>
</dbReference>
<keyword evidence="3" id="KW-1185">Reference proteome</keyword>
<dbReference type="Gene3D" id="3.30.870.10">
    <property type="entry name" value="Endonuclease Chain A"/>
    <property type="match status" value="2"/>
</dbReference>
<organism evidence="2 3">
    <name type="scientific">Geobacter hydrogenophilus</name>
    <dbReference type="NCBI Taxonomy" id="40983"/>
    <lineage>
        <taxon>Bacteria</taxon>
        <taxon>Pseudomonadati</taxon>
        <taxon>Thermodesulfobacteriota</taxon>
        <taxon>Desulfuromonadia</taxon>
        <taxon>Geobacterales</taxon>
        <taxon>Geobacteraceae</taxon>
        <taxon>Geobacter</taxon>
    </lineage>
</organism>
<feature type="domain" description="PLD phosphodiesterase" evidence="1">
    <location>
        <begin position="411"/>
        <end position="438"/>
    </location>
</feature>
<gene>
    <name evidence="2" type="ORF">GHYDROH2_15960</name>
</gene>
<dbReference type="GO" id="GO:0030572">
    <property type="term" value="F:phosphatidyltransferase activity"/>
    <property type="evidence" value="ECO:0007669"/>
    <property type="project" value="UniProtKB-ARBA"/>
</dbReference>
<dbReference type="CDD" id="cd09113">
    <property type="entry name" value="PLDc_ymdC_like_2"/>
    <property type="match status" value="1"/>
</dbReference>
<evidence type="ECO:0000259" key="1">
    <source>
        <dbReference type="PROSITE" id="PS50035"/>
    </source>
</evidence>
<evidence type="ECO:0000313" key="3">
    <source>
        <dbReference type="Proteomes" id="UP001144352"/>
    </source>
</evidence>
<dbReference type="RefSeq" id="WP_214186148.1">
    <property type="nucleotide sequence ID" value="NZ_BSDS01000001.1"/>
</dbReference>
<evidence type="ECO:0000313" key="2">
    <source>
        <dbReference type="EMBL" id="GLI38095.1"/>
    </source>
</evidence>
<dbReference type="InterPro" id="IPR001736">
    <property type="entry name" value="PLipase_D/transphosphatidylase"/>
</dbReference>
<dbReference type="EMBL" id="BSDS01000001">
    <property type="protein sequence ID" value="GLI38095.1"/>
    <property type="molecule type" value="Genomic_DNA"/>
</dbReference>
<feature type="domain" description="PLD phosphodiesterase" evidence="1">
    <location>
        <begin position="162"/>
        <end position="189"/>
    </location>
</feature>
<dbReference type="CDD" id="cd09111">
    <property type="entry name" value="PLDc_ymdC_like_1"/>
    <property type="match status" value="1"/>
</dbReference>
<dbReference type="SUPFAM" id="SSF56024">
    <property type="entry name" value="Phospholipase D/nuclease"/>
    <property type="match status" value="2"/>
</dbReference>
<dbReference type="AlphaFoldDB" id="A0A9W6G0B1"/>
<dbReference type="Pfam" id="PF13091">
    <property type="entry name" value="PLDc_2"/>
    <property type="match status" value="2"/>
</dbReference>
<dbReference type="PANTHER" id="PTHR21248:SF12">
    <property type="entry name" value="CARDIOLIPIN SYNTHASE C"/>
    <property type="match status" value="1"/>
</dbReference>
<reference evidence="2" key="1">
    <citation type="submission" date="2022-12" db="EMBL/GenBank/DDBJ databases">
        <title>Reference genome sequencing for broad-spectrum identification of bacterial and archaeal isolates by mass spectrometry.</title>
        <authorList>
            <person name="Sekiguchi Y."/>
            <person name="Tourlousse D.M."/>
        </authorList>
    </citation>
    <scope>NUCLEOTIDE SEQUENCE</scope>
    <source>
        <strain evidence="2">H2</strain>
    </source>
</reference>
<accession>A0A9W6G0B1</accession>
<protein>
    <submittedName>
        <fullName evidence="2">Phospholipase D family protein</fullName>
    </submittedName>
</protein>
<comment type="caution">
    <text evidence="2">The sequence shown here is derived from an EMBL/GenBank/DDBJ whole genome shotgun (WGS) entry which is preliminary data.</text>
</comment>
<dbReference type="GO" id="GO:0032049">
    <property type="term" value="P:cardiolipin biosynthetic process"/>
    <property type="evidence" value="ECO:0007669"/>
    <property type="project" value="UniProtKB-ARBA"/>
</dbReference>